<evidence type="ECO:0000256" key="2">
    <source>
        <dbReference type="ARBA" id="ARBA00022490"/>
    </source>
</evidence>
<dbReference type="PANTHER" id="PTHR22594">
    <property type="entry name" value="ASPARTYL/LYSYL-TRNA SYNTHETASE"/>
    <property type="match status" value="1"/>
</dbReference>
<dbReference type="InterPro" id="IPR004364">
    <property type="entry name" value="Aa-tRNA-synt_II"/>
</dbReference>
<dbReference type="InterPro" id="IPR006195">
    <property type="entry name" value="aa-tRNA-synth_II"/>
</dbReference>
<comment type="subcellular location">
    <subcellularLocation>
        <location evidence="8">Cytoplasm</location>
    </subcellularLocation>
</comment>
<keyword evidence="3 8" id="KW-0436">Ligase</keyword>
<dbReference type="Gene3D" id="3.30.930.10">
    <property type="entry name" value="Bira Bifunctional Protein, Domain 2"/>
    <property type="match status" value="1"/>
</dbReference>
<comment type="catalytic activity">
    <reaction evidence="8">
        <text>tRNA(Asn) + L-asparagine + ATP = L-asparaginyl-tRNA(Asn) + AMP + diphosphate + H(+)</text>
        <dbReference type="Rhea" id="RHEA:11180"/>
        <dbReference type="Rhea" id="RHEA-COMP:9659"/>
        <dbReference type="Rhea" id="RHEA-COMP:9674"/>
        <dbReference type="ChEBI" id="CHEBI:15378"/>
        <dbReference type="ChEBI" id="CHEBI:30616"/>
        <dbReference type="ChEBI" id="CHEBI:33019"/>
        <dbReference type="ChEBI" id="CHEBI:58048"/>
        <dbReference type="ChEBI" id="CHEBI:78442"/>
        <dbReference type="ChEBI" id="CHEBI:78515"/>
        <dbReference type="ChEBI" id="CHEBI:456215"/>
        <dbReference type="EC" id="6.1.1.22"/>
    </reaction>
</comment>
<gene>
    <name evidence="8 11" type="primary">asnS</name>
    <name evidence="11" type="ORF">M9394_00440</name>
    <name evidence="10" type="ORF">M9404_01800</name>
</gene>
<reference evidence="11" key="1">
    <citation type="submission" date="2022-05" db="EMBL/GenBank/DDBJ databases">
        <title>Impact of host demography and evolutionary history on endosymbiont molecular evolution: a test in carpenter ants (Genus Camponotus) and their Blochmannia endosymbionts.</title>
        <authorList>
            <person name="Manthey J.D."/>
            <person name="Giron J.C."/>
            <person name="Hruska J.P."/>
        </authorList>
    </citation>
    <scope>NUCLEOTIDE SEQUENCE</scope>
    <source>
        <strain evidence="11">C-049</strain>
        <strain evidence="10">C-050</strain>
    </source>
</reference>
<dbReference type="GO" id="GO:0004816">
    <property type="term" value="F:asparagine-tRNA ligase activity"/>
    <property type="evidence" value="ECO:0007669"/>
    <property type="project" value="UniProtKB-UniRule"/>
</dbReference>
<dbReference type="GO" id="GO:0006421">
    <property type="term" value="P:asparaginyl-tRNA aminoacylation"/>
    <property type="evidence" value="ECO:0007669"/>
    <property type="project" value="UniProtKB-UniRule"/>
</dbReference>
<name>A0AAE9L6A5_9ENTR</name>
<dbReference type="PRINTS" id="PR01042">
    <property type="entry name" value="TRNASYNTHASP"/>
</dbReference>
<evidence type="ECO:0000313" key="13">
    <source>
        <dbReference type="Proteomes" id="UP001056483"/>
    </source>
</evidence>
<keyword evidence="7 8" id="KW-0030">Aminoacyl-tRNA synthetase</keyword>
<protein>
    <recommendedName>
        <fullName evidence="8">Asparagine--tRNA ligase</fullName>
        <ecNumber evidence="8">6.1.1.22</ecNumber>
    </recommendedName>
    <alternativeName>
        <fullName evidence="8">Asparaginyl-tRNA synthetase</fullName>
        <shortName evidence="8">AsnRS</shortName>
    </alternativeName>
</protein>
<organism evidence="11 12">
    <name type="scientific">Candidatus Blochmanniella camponoti</name>
    <dbReference type="NCBI Taxonomy" id="108080"/>
    <lineage>
        <taxon>Bacteria</taxon>
        <taxon>Pseudomonadati</taxon>
        <taxon>Pseudomonadota</taxon>
        <taxon>Gammaproteobacteria</taxon>
        <taxon>Enterobacterales</taxon>
        <taxon>Enterobacteriaceae</taxon>
        <taxon>ant endosymbionts</taxon>
        <taxon>Candidatus Blochmanniella</taxon>
    </lineage>
</organism>
<dbReference type="AlphaFoldDB" id="A0AAE9L6A5"/>
<dbReference type="PANTHER" id="PTHR22594:SF34">
    <property type="entry name" value="ASPARAGINE--TRNA LIGASE, MITOCHONDRIAL-RELATED"/>
    <property type="match status" value="1"/>
</dbReference>
<dbReference type="EMBL" id="CP097751">
    <property type="protein sequence ID" value="URJ27622.1"/>
    <property type="molecule type" value="Genomic_DNA"/>
</dbReference>
<keyword evidence="4 8" id="KW-0547">Nucleotide-binding</keyword>
<dbReference type="Proteomes" id="UP001056483">
    <property type="component" value="Chromosome"/>
</dbReference>
<dbReference type="InterPro" id="IPR004365">
    <property type="entry name" value="NA-bd_OB_tRNA"/>
</dbReference>
<dbReference type="EMBL" id="CP097750">
    <property type="protein sequence ID" value="URJ24266.1"/>
    <property type="molecule type" value="Genomic_DNA"/>
</dbReference>
<evidence type="ECO:0000256" key="4">
    <source>
        <dbReference type="ARBA" id="ARBA00022741"/>
    </source>
</evidence>
<dbReference type="NCBIfam" id="NF003037">
    <property type="entry name" value="PRK03932.1"/>
    <property type="match status" value="1"/>
</dbReference>
<dbReference type="FunFam" id="3.30.930.10:FF:000016">
    <property type="entry name" value="Asparagine--tRNA ligase"/>
    <property type="match status" value="1"/>
</dbReference>
<dbReference type="SUPFAM" id="SSF50249">
    <property type="entry name" value="Nucleic acid-binding proteins"/>
    <property type="match status" value="1"/>
</dbReference>
<keyword evidence="5 8" id="KW-0067">ATP-binding</keyword>
<dbReference type="KEGG" id="bhb:M9394_00440"/>
<proteinExistence type="inferred from homology"/>
<dbReference type="Gene3D" id="2.40.50.140">
    <property type="entry name" value="Nucleic acid-binding proteins"/>
    <property type="match status" value="1"/>
</dbReference>
<dbReference type="Pfam" id="PF01336">
    <property type="entry name" value="tRNA_anti-codon"/>
    <property type="match status" value="1"/>
</dbReference>
<evidence type="ECO:0000256" key="1">
    <source>
        <dbReference type="ARBA" id="ARBA00008226"/>
    </source>
</evidence>
<evidence type="ECO:0000256" key="7">
    <source>
        <dbReference type="ARBA" id="ARBA00023146"/>
    </source>
</evidence>
<evidence type="ECO:0000256" key="6">
    <source>
        <dbReference type="ARBA" id="ARBA00022917"/>
    </source>
</evidence>
<dbReference type="InterPro" id="IPR045864">
    <property type="entry name" value="aa-tRNA-synth_II/BPL/LPL"/>
</dbReference>
<evidence type="ECO:0000313" key="10">
    <source>
        <dbReference type="EMBL" id="URJ24266.1"/>
    </source>
</evidence>
<dbReference type="GO" id="GO:0005524">
    <property type="term" value="F:ATP binding"/>
    <property type="evidence" value="ECO:0007669"/>
    <property type="project" value="UniProtKB-UniRule"/>
</dbReference>
<evidence type="ECO:0000256" key="8">
    <source>
        <dbReference type="HAMAP-Rule" id="MF_00534"/>
    </source>
</evidence>
<evidence type="ECO:0000259" key="9">
    <source>
        <dbReference type="PROSITE" id="PS50862"/>
    </source>
</evidence>
<dbReference type="InterPro" id="IPR004522">
    <property type="entry name" value="Asn-tRNA-ligase"/>
</dbReference>
<sequence length="469" mass="54013">MNVVSVVDILSGHVSKNTEITIQGWIRTRRDSKANISFLDLYDGSCINSLQIIACDKLHNYKNEILRLTSGCSVIIVGIIVKSIGIKQHIEVIAKNIKILGWIEDPSTYPITAKKHTMEYLREVSHLRPRTNIIGAVARIRDTLSQSIHNFLHKQGFIWIPTPIITACDTEGSSKMFCVSTSETQQILNNPNKKLHHTHDAYDFFSKKAFLTVSGQLNAEAYACALSRVYTFGPTFRAEYSNTNRHLAEFWMIEPEAAFMTLDDIIILAESLLKNIIRILLEKRSDDIKYLADKINKNIITILENFSEIKFNHIEYTEAIKLLEICNRKFNNPIHWGTDLFSEHEKYLSEEYFKSPVIIKNSPKNIKAFYMRLNDDNKTVASMDILVPGIGEIIGGSQREERLSKLDQRLQENCLKQENYWWYRDLRRYGTVPHSGFGLGFERLMIYVTGIKNIRDVIPFPRTSKNINF</sequence>
<dbReference type="GO" id="GO:0003676">
    <property type="term" value="F:nucleic acid binding"/>
    <property type="evidence" value="ECO:0007669"/>
    <property type="project" value="InterPro"/>
</dbReference>
<evidence type="ECO:0000313" key="12">
    <source>
        <dbReference type="Proteomes" id="UP001056323"/>
    </source>
</evidence>
<dbReference type="EC" id="6.1.1.22" evidence="8"/>
<keyword evidence="6 8" id="KW-0648">Protein biosynthesis</keyword>
<dbReference type="PROSITE" id="PS50862">
    <property type="entry name" value="AA_TRNA_LIGASE_II"/>
    <property type="match status" value="1"/>
</dbReference>
<dbReference type="NCBIfam" id="TIGR00457">
    <property type="entry name" value="asnS"/>
    <property type="match status" value="1"/>
</dbReference>
<dbReference type="SUPFAM" id="SSF55681">
    <property type="entry name" value="Class II aaRS and biotin synthetases"/>
    <property type="match status" value="1"/>
</dbReference>
<accession>A0AAE9L6A5</accession>
<keyword evidence="13" id="KW-1185">Reference proteome</keyword>
<dbReference type="GO" id="GO:0005737">
    <property type="term" value="C:cytoplasm"/>
    <property type="evidence" value="ECO:0007669"/>
    <property type="project" value="UniProtKB-SubCell"/>
</dbReference>
<dbReference type="Pfam" id="PF00152">
    <property type="entry name" value="tRNA-synt_2"/>
    <property type="match status" value="1"/>
</dbReference>
<dbReference type="InterPro" id="IPR012340">
    <property type="entry name" value="NA-bd_OB-fold"/>
</dbReference>
<dbReference type="Proteomes" id="UP001056323">
    <property type="component" value="Chromosome"/>
</dbReference>
<evidence type="ECO:0000313" key="11">
    <source>
        <dbReference type="EMBL" id="URJ27622.1"/>
    </source>
</evidence>
<comment type="subunit">
    <text evidence="8">Homodimer.</text>
</comment>
<dbReference type="HAMAP" id="MF_00534">
    <property type="entry name" value="Asn_tRNA_synth"/>
    <property type="match status" value="1"/>
</dbReference>
<evidence type="ECO:0000256" key="3">
    <source>
        <dbReference type="ARBA" id="ARBA00022598"/>
    </source>
</evidence>
<dbReference type="CDD" id="cd04318">
    <property type="entry name" value="EcAsnRS_like_N"/>
    <property type="match status" value="1"/>
</dbReference>
<dbReference type="CDD" id="cd00776">
    <property type="entry name" value="AsxRS_core"/>
    <property type="match status" value="1"/>
</dbReference>
<keyword evidence="2 8" id="KW-0963">Cytoplasm</keyword>
<dbReference type="InterPro" id="IPR002312">
    <property type="entry name" value="Asp/Asn-tRNA-synth_IIb"/>
</dbReference>
<evidence type="ECO:0000256" key="5">
    <source>
        <dbReference type="ARBA" id="ARBA00022840"/>
    </source>
</evidence>
<dbReference type="RefSeq" id="WP_250248011.1">
    <property type="nucleotide sequence ID" value="NZ_CP097750.1"/>
</dbReference>
<comment type="similarity">
    <text evidence="1 8">Belongs to the class-II aminoacyl-tRNA synthetase family.</text>
</comment>
<feature type="domain" description="Aminoacyl-transfer RNA synthetases class-II family profile" evidence="9">
    <location>
        <begin position="139"/>
        <end position="459"/>
    </location>
</feature>